<dbReference type="SUPFAM" id="SSF103473">
    <property type="entry name" value="MFS general substrate transporter"/>
    <property type="match status" value="1"/>
</dbReference>
<evidence type="ECO:0000256" key="6">
    <source>
        <dbReference type="SAM" id="Phobius"/>
    </source>
</evidence>
<feature type="transmembrane region" description="Helical" evidence="6">
    <location>
        <begin position="151"/>
        <end position="170"/>
    </location>
</feature>
<sequence length="433" mass="46812">MQSEHEAVSDPHAREAVRKALRRLVPFLALMFVLAFLDRVNVGFAKDELEVDVGIGAAAYGLGAGIFFVGYAFFEVPSNLIMHRVGARRWLSRIMVSWGLIAAAMYLVQGELSFYLLRFLLGVAEAGFFPGVILYLTYWFPDRYRSTATGLMYWGLPLAYILGAPSSGLLMEMDGIAALAGWQWMFLVQGLAASAVGVWAWFFLDDRPQDAAWLTPAERIALQEQLDREAATRPAGHTASVGSVLTQPIVLYFSLIYFCIQLSLYGVTFWLPSTVEDIGGLDSWQVGLISALPWMCALAGLFLVGRAADRSGRYRQYGAACMTAAAAGIALSAALSPVPAIAALCLAAFGFIAVLPVFWALPTRYFTGLAAAGGIALVNSVGNVGGFLAPYFLGLVEESTGSVQRGMYVLAGTTLLGAILIAMTRRRPADRLR</sequence>
<feature type="transmembrane region" description="Helical" evidence="6">
    <location>
        <begin position="283"/>
        <end position="305"/>
    </location>
</feature>
<dbReference type="RefSeq" id="WP_131893606.1">
    <property type="nucleotide sequence ID" value="NZ_SMKZ01000010.1"/>
</dbReference>
<name>A0A4R5DHM2_9ACTN</name>
<dbReference type="Pfam" id="PF07690">
    <property type="entry name" value="MFS_1"/>
    <property type="match status" value="1"/>
</dbReference>
<evidence type="ECO:0000313" key="8">
    <source>
        <dbReference type="EMBL" id="TDE11420.1"/>
    </source>
</evidence>
<dbReference type="InterPro" id="IPR036259">
    <property type="entry name" value="MFS_trans_sf"/>
</dbReference>
<feature type="transmembrane region" description="Helical" evidence="6">
    <location>
        <begin position="57"/>
        <end position="78"/>
    </location>
</feature>
<dbReference type="EMBL" id="SMKZ01000010">
    <property type="protein sequence ID" value="TDE11420.1"/>
    <property type="molecule type" value="Genomic_DNA"/>
</dbReference>
<keyword evidence="2" id="KW-0813">Transport</keyword>
<dbReference type="FunFam" id="1.20.1250.20:FF:000018">
    <property type="entry name" value="MFS transporter permease"/>
    <property type="match status" value="1"/>
</dbReference>
<evidence type="ECO:0000256" key="5">
    <source>
        <dbReference type="ARBA" id="ARBA00023136"/>
    </source>
</evidence>
<feature type="transmembrane region" description="Helical" evidence="6">
    <location>
        <begin position="405"/>
        <end position="423"/>
    </location>
</feature>
<dbReference type="InParanoid" id="A0A4R5DHM2"/>
<accession>A0A4R5DHM2</accession>
<keyword evidence="4 6" id="KW-1133">Transmembrane helix</keyword>
<dbReference type="GO" id="GO:0005886">
    <property type="term" value="C:plasma membrane"/>
    <property type="evidence" value="ECO:0007669"/>
    <property type="project" value="UniProtKB-SubCell"/>
</dbReference>
<feature type="transmembrane region" description="Helical" evidence="6">
    <location>
        <begin position="182"/>
        <end position="204"/>
    </location>
</feature>
<feature type="transmembrane region" description="Helical" evidence="6">
    <location>
        <begin position="90"/>
        <end position="109"/>
    </location>
</feature>
<keyword evidence="9" id="KW-1185">Reference proteome</keyword>
<keyword evidence="5 6" id="KW-0472">Membrane</keyword>
<evidence type="ECO:0000259" key="7">
    <source>
        <dbReference type="PROSITE" id="PS50850"/>
    </source>
</evidence>
<feature type="transmembrane region" description="Helical" evidence="6">
    <location>
        <begin position="317"/>
        <end position="335"/>
    </location>
</feature>
<feature type="transmembrane region" description="Helical" evidence="6">
    <location>
        <begin position="20"/>
        <end position="37"/>
    </location>
</feature>
<evidence type="ECO:0000256" key="3">
    <source>
        <dbReference type="ARBA" id="ARBA00022692"/>
    </source>
</evidence>
<dbReference type="InterPro" id="IPR011701">
    <property type="entry name" value="MFS"/>
</dbReference>
<reference evidence="8 9" key="1">
    <citation type="submission" date="2019-03" db="EMBL/GenBank/DDBJ databases">
        <title>Draft genome sequences of novel Actinobacteria.</title>
        <authorList>
            <person name="Sahin N."/>
            <person name="Ay H."/>
            <person name="Saygin H."/>
        </authorList>
    </citation>
    <scope>NUCLEOTIDE SEQUENCE [LARGE SCALE GENOMIC DNA]</scope>
    <source>
        <strain evidence="8 9">5K138</strain>
    </source>
</reference>
<feature type="domain" description="Major facilitator superfamily (MFS) profile" evidence="7">
    <location>
        <begin position="24"/>
        <end position="429"/>
    </location>
</feature>
<feature type="transmembrane region" description="Helical" evidence="6">
    <location>
        <begin position="341"/>
        <end position="361"/>
    </location>
</feature>
<keyword evidence="3 6" id="KW-0812">Transmembrane</keyword>
<evidence type="ECO:0000313" key="9">
    <source>
        <dbReference type="Proteomes" id="UP000294739"/>
    </source>
</evidence>
<comment type="caution">
    <text evidence="8">The sequence shown here is derived from an EMBL/GenBank/DDBJ whole genome shotgun (WGS) entry which is preliminary data.</text>
</comment>
<dbReference type="InterPro" id="IPR020846">
    <property type="entry name" value="MFS_dom"/>
</dbReference>
<dbReference type="PANTHER" id="PTHR43791">
    <property type="entry name" value="PERMEASE-RELATED"/>
    <property type="match status" value="1"/>
</dbReference>
<protein>
    <submittedName>
        <fullName evidence="8">MFS transporter</fullName>
    </submittedName>
</protein>
<evidence type="ECO:0000256" key="1">
    <source>
        <dbReference type="ARBA" id="ARBA00004651"/>
    </source>
</evidence>
<evidence type="ECO:0000256" key="2">
    <source>
        <dbReference type="ARBA" id="ARBA00022448"/>
    </source>
</evidence>
<dbReference type="PANTHER" id="PTHR43791:SF30">
    <property type="entry name" value="INNER MEMBRANE TRANSPORT PROTEIN RHMT"/>
    <property type="match status" value="1"/>
</dbReference>
<gene>
    <name evidence="8" type="ORF">E1269_09115</name>
</gene>
<feature type="transmembrane region" description="Helical" evidence="6">
    <location>
        <begin position="368"/>
        <end position="393"/>
    </location>
</feature>
<dbReference type="FunCoup" id="A0A4R5DHM2">
    <property type="interactions" value="124"/>
</dbReference>
<dbReference type="AlphaFoldDB" id="A0A4R5DHM2"/>
<organism evidence="8 9">
    <name type="scientific">Jiangella asiatica</name>
    <dbReference type="NCBI Taxonomy" id="2530372"/>
    <lineage>
        <taxon>Bacteria</taxon>
        <taxon>Bacillati</taxon>
        <taxon>Actinomycetota</taxon>
        <taxon>Actinomycetes</taxon>
        <taxon>Jiangellales</taxon>
        <taxon>Jiangellaceae</taxon>
        <taxon>Jiangella</taxon>
    </lineage>
</organism>
<feature type="transmembrane region" description="Helical" evidence="6">
    <location>
        <begin position="249"/>
        <end position="271"/>
    </location>
</feature>
<evidence type="ECO:0000256" key="4">
    <source>
        <dbReference type="ARBA" id="ARBA00022989"/>
    </source>
</evidence>
<proteinExistence type="predicted"/>
<comment type="subcellular location">
    <subcellularLocation>
        <location evidence="1">Cell membrane</location>
        <topology evidence="1">Multi-pass membrane protein</topology>
    </subcellularLocation>
</comment>
<feature type="transmembrane region" description="Helical" evidence="6">
    <location>
        <begin position="115"/>
        <end position="139"/>
    </location>
</feature>
<dbReference type="GO" id="GO:0022857">
    <property type="term" value="F:transmembrane transporter activity"/>
    <property type="evidence" value="ECO:0007669"/>
    <property type="project" value="InterPro"/>
</dbReference>
<dbReference type="OrthoDB" id="9773957at2"/>
<dbReference type="Gene3D" id="1.20.1250.20">
    <property type="entry name" value="MFS general substrate transporter like domains"/>
    <property type="match status" value="2"/>
</dbReference>
<dbReference type="Proteomes" id="UP000294739">
    <property type="component" value="Unassembled WGS sequence"/>
</dbReference>
<dbReference type="PROSITE" id="PS50850">
    <property type="entry name" value="MFS"/>
    <property type="match status" value="1"/>
</dbReference>
<dbReference type="CDD" id="cd17319">
    <property type="entry name" value="MFS_ExuT_GudP_like"/>
    <property type="match status" value="1"/>
</dbReference>